<dbReference type="PANTHER" id="PTHR12352:SF3">
    <property type="entry name" value="NIDOGEN-2"/>
    <property type="match status" value="1"/>
</dbReference>
<feature type="disulfide bond" evidence="5">
    <location>
        <begin position="152"/>
        <end position="159"/>
    </location>
</feature>
<keyword evidence="4 5" id="KW-1015">Disulfide bond</keyword>
<protein>
    <recommendedName>
        <fullName evidence="6">Thyroglobulin type-1 domain-containing protein</fullName>
    </recommendedName>
</protein>
<dbReference type="SMART" id="SM00211">
    <property type="entry name" value="TY"/>
    <property type="match status" value="3"/>
</dbReference>
<dbReference type="PROSITE" id="PS51162">
    <property type="entry name" value="THYROGLOBULIN_1_2"/>
    <property type="match status" value="3"/>
</dbReference>
<dbReference type="AlphaFoldDB" id="A7S7B7"/>
<feature type="non-terminal residue" evidence="7">
    <location>
        <position position="1"/>
    </location>
</feature>
<dbReference type="PhylomeDB" id="A7S7B7"/>
<gene>
    <name evidence="7" type="ORF">NEMVEDRAFT_v1g107376</name>
</gene>
<evidence type="ECO:0000259" key="6">
    <source>
        <dbReference type="PROSITE" id="PS51162"/>
    </source>
</evidence>
<proteinExistence type="predicted"/>
<comment type="caution">
    <text evidence="5">Lacks conserved residue(s) required for the propagation of feature annotation.</text>
</comment>
<comment type="subcellular location">
    <subcellularLocation>
        <location evidence="1">Secreted</location>
    </subcellularLocation>
</comment>
<keyword evidence="2" id="KW-0964">Secreted</keyword>
<evidence type="ECO:0000256" key="3">
    <source>
        <dbReference type="ARBA" id="ARBA00022737"/>
    </source>
</evidence>
<evidence type="ECO:0000313" key="8">
    <source>
        <dbReference type="Proteomes" id="UP000001593"/>
    </source>
</evidence>
<dbReference type="Pfam" id="PF00086">
    <property type="entry name" value="Thyroglobulin_1"/>
    <property type="match status" value="3"/>
</dbReference>
<feature type="disulfide bond" evidence="5">
    <location>
        <begin position="18"/>
        <end position="25"/>
    </location>
</feature>
<name>A7S7B7_NEMVE</name>
<feature type="disulfide bond" evidence="5">
    <location>
        <begin position="87"/>
        <end position="94"/>
    </location>
</feature>
<dbReference type="InterPro" id="IPR036857">
    <property type="entry name" value="Thyroglobulin_1_sf"/>
</dbReference>
<feature type="domain" description="Thyroglobulin type-1" evidence="6">
    <location>
        <begin position="1"/>
        <end position="46"/>
    </location>
</feature>
<evidence type="ECO:0000256" key="4">
    <source>
        <dbReference type="ARBA" id="ARBA00023157"/>
    </source>
</evidence>
<dbReference type="HOGENOM" id="CLU_088448_0_0_1"/>
<dbReference type="GO" id="GO:0005615">
    <property type="term" value="C:extracellular space"/>
    <property type="evidence" value="ECO:0000318"/>
    <property type="project" value="GO_Central"/>
</dbReference>
<dbReference type="EMBL" id="DS469592">
    <property type="protein sequence ID" value="EDO40366.1"/>
    <property type="molecule type" value="Genomic_DNA"/>
</dbReference>
<accession>A7S7B7</accession>
<dbReference type="eggNOG" id="KOG1214">
    <property type="taxonomic scope" value="Eukaryota"/>
</dbReference>
<dbReference type="Gene3D" id="4.10.800.10">
    <property type="entry name" value="Thyroglobulin type-1"/>
    <property type="match status" value="3"/>
</dbReference>
<dbReference type="MEROPS" id="I31.002"/>
<evidence type="ECO:0000256" key="5">
    <source>
        <dbReference type="PROSITE-ProRule" id="PRU00500"/>
    </source>
</evidence>
<dbReference type="CDD" id="cd00191">
    <property type="entry name" value="TY"/>
    <property type="match status" value="3"/>
</dbReference>
<feature type="domain" description="Thyroglobulin type-1" evidence="6">
    <location>
        <begin position="117"/>
        <end position="180"/>
    </location>
</feature>
<dbReference type="InParanoid" id="A7S7B7"/>
<dbReference type="InterPro" id="IPR051950">
    <property type="entry name" value="Dev_reg/Prot_inhib"/>
</dbReference>
<keyword evidence="8" id="KW-1185">Reference proteome</keyword>
<dbReference type="OMA" id="CACIAHR"/>
<keyword evidence="3" id="KW-0677">Repeat</keyword>
<evidence type="ECO:0000313" key="7">
    <source>
        <dbReference type="EMBL" id="EDO40366.1"/>
    </source>
</evidence>
<evidence type="ECO:0000256" key="2">
    <source>
        <dbReference type="ARBA" id="ARBA00022525"/>
    </source>
</evidence>
<reference evidence="7 8" key="1">
    <citation type="journal article" date="2007" name="Science">
        <title>Sea anemone genome reveals ancestral eumetazoan gene repertoire and genomic organization.</title>
        <authorList>
            <person name="Putnam N.H."/>
            <person name="Srivastava M."/>
            <person name="Hellsten U."/>
            <person name="Dirks B."/>
            <person name="Chapman J."/>
            <person name="Salamov A."/>
            <person name="Terry A."/>
            <person name="Shapiro H."/>
            <person name="Lindquist E."/>
            <person name="Kapitonov V.V."/>
            <person name="Jurka J."/>
            <person name="Genikhovich G."/>
            <person name="Grigoriev I.V."/>
            <person name="Lucas S.M."/>
            <person name="Steele R.E."/>
            <person name="Finnerty J.R."/>
            <person name="Technau U."/>
            <person name="Martindale M.Q."/>
            <person name="Rokhsar D.S."/>
        </authorList>
    </citation>
    <scope>NUCLEOTIDE SEQUENCE [LARGE SCALE GENOMIC DNA]</scope>
    <source>
        <strain evidence="8">CH2 X CH6</strain>
    </source>
</reference>
<dbReference type="SUPFAM" id="SSF57610">
    <property type="entry name" value="Thyroglobulin type-1 domain"/>
    <property type="match status" value="3"/>
</dbReference>
<dbReference type="Proteomes" id="UP000001593">
    <property type="component" value="Unassembled WGS sequence"/>
</dbReference>
<feature type="domain" description="Thyroglobulin type-1" evidence="6">
    <location>
        <begin position="53"/>
        <end position="115"/>
    </location>
</feature>
<dbReference type="InterPro" id="IPR000716">
    <property type="entry name" value="Thyroglobulin_1"/>
</dbReference>
<dbReference type="PROSITE" id="PS00484">
    <property type="entry name" value="THYROGLOBULIN_1_1"/>
    <property type="match status" value="2"/>
</dbReference>
<dbReference type="STRING" id="45351.A7S7B7"/>
<sequence length="186" mass="20531">GLFVPECKPDGTYEGMQCHVGTGLCWCVDRWGHEIIGTRVKGSPDCRSAQAGLTMCQKERQIAIGWTGVAAPGSFCKQDGSFDSIQCHALSAECWCVDRRGTEIPGTRTKGRPNCEKPACMQERMYAMGDRAIPGRYVPKCTVDGRYSPMQCHYSSGYCWCVDEFGREVPNTRIQGKPICGIKGNF</sequence>
<evidence type="ECO:0000256" key="1">
    <source>
        <dbReference type="ARBA" id="ARBA00004613"/>
    </source>
</evidence>
<dbReference type="PANTHER" id="PTHR12352">
    <property type="entry name" value="SECRETED MODULAR CALCIUM-BINDING PROTEIN"/>
    <property type="match status" value="1"/>
</dbReference>
<organism evidence="7 8">
    <name type="scientific">Nematostella vectensis</name>
    <name type="common">Starlet sea anemone</name>
    <dbReference type="NCBI Taxonomy" id="45351"/>
    <lineage>
        <taxon>Eukaryota</taxon>
        <taxon>Metazoa</taxon>
        <taxon>Cnidaria</taxon>
        <taxon>Anthozoa</taxon>
        <taxon>Hexacorallia</taxon>
        <taxon>Actiniaria</taxon>
        <taxon>Edwardsiidae</taxon>
        <taxon>Nematostella</taxon>
    </lineage>
</organism>